<evidence type="ECO:0000256" key="6">
    <source>
        <dbReference type="RuleBase" id="RU000489"/>
    </source>
</evidence>
<dbReference type="InterPro" id="IPR003961">
    <property type="entry name" value="FN3_dom"/>
</dbReference>
<evidence type="ECO:0000256" key="4">
    <source>
        <dbReference type="ARBA" id="ARBA00023295"/>
    </source>
</evidence>
<keyword evidence="5" id="KW-0624">Polysaccharide degradation</keyword>
<dbReference type="PANTHER" id="PTHR45708">
    <property type="entry name" value="ENDOCHITINASE"/>
    <property type="match status" value="1"/>
</dbReference>
<dbReference type="Pfam" id="PF02018">
    <property type="entry name" value="CBM_4_9"/>
    <property type="match status" value="1"/>
</dbReference>
<evidence type="ECO:0000256" key="5">
    <source>
        <dbReference type="ARBA" id="ARBA00023326"/>
    </source>
</evidence>
<dbReference type="InterPro" id="IPR011583">
    <property type="entry name" value="Chitinase_II/V-like_cat"/>
</dbReference>
<protein>
    <recommendedName>
        <fullName evidence="2">chitinase</fullName>
        <ecNumber evidence="2">3.2.1.14</ecNumber>
    </recommendedName>
</protein>
<dbReference type="EC" id="3.2.1.14" evidence="2"/>
<evidence type="ECO:0000313" key="11">
    <source>
        <dbReference type="EMBL" id="MEI5613653.1"/>
    </source>
</evidence>
<feature type="chain" id="PRO_5046041578" description="chitinase" evidence="8">
    <location>
        <begin position="29"/>
        <end position="559"/>
    </location>
</feature>
<evidence type="ECO:0000313" key="12">
    <source>
        <dbReference type="Proteomes" id="UP001365781"/>
    </source>
</evidence>
<feature type="compositionally biased region" description="Low complexity" evidence="7">
    <location>
        <begin position="246"/>
        <end position="259"/>
    </location>
</feature>
<dbReference type="EMBL" id="JBBAYM010000024">
    <property type="protein sequence ID" value="MEI5613653.1"/>
    <property type="molecule type" value="Genomic_DNA"/>
</dbReference>
<dbReference type="PROSITE" id="PS01095">
    <property type="entry name" value="GH18_1"/>
    <property type="match status" value="1"/>
</dbReference>
<dbReference type="PROSITE" id="PS50853">
    <property type="entry name" value="FN3"/>
    <property type="match status" value="1"/>
</dbReference>
<evidence type="ECO:0000259" key="9">
    <source>
        <dbReference type="PROSITE" id="PS50853"/>
    </source>
</evidence>
<dbReference type="InterPro" id="IPR013783">
    <property type="entry name" value="Ig-like_fold"/>
</dbReference>
<keyword evidence="8" id="KW-0732">Signal</keyword>
<comment type="similarity">
    <text evidence="1">Belongs to the glycosyl hydrolase 18 family. Chitinase class II subfamily.</text>
</comment>
<sequence>MRRFRSRAVAAATLALGLTLAGAGQASAADVNNARNAGFESGLSDWNCSADSGGTVSSPVHGGTSALRAAPAGQDNARCTQTVAVRPGSTYTLSAWVRGGYAYLGATGTGTADVSTWTPDSASWKQLSTTFRTGASTTSVTVYTHGWYGQAAYVADDVSVFGPDGGGGGDQPPTIPSAPAGLAVAGSTSSSVSLAWNPVPGATGYHVYRGGTRVQSVTGTSATVTGLAASTSYAFQVTAANPAGESGRSATVTGTTTATPGGGTGVPRHALTGYWQNFDNGAAVQRLADVQSRYDIIAVAFADATATPGAVAFNLDSAGLGGYTVDQFKADVRAKQAAGKKVIVSVGGERGTVAVNDAASAANFADSVYALMRTYGFDGVDIDLENGLNATYMTQALRALSAKAGPSLVITMAPQTIDMQSPSNAYFRTALNIKDILTVVNMQYYNSGSMLGCDGKVYSQGSVDFLTALACVQLENGLDPSQVGLGLPASTRGAGSGYVAPSVVNNALDCLARGTNCGSFKPPRTYPGLRGAMTWSTNWDATAGNAWSNAVGPHVHGLP</sequence>
<dbReference type="Gene3D" id="3.20.20.80">
    <property type="entry name" value="Glycosidases"/>
    <property type="match status" value="1"/>
</dbReference>
<dbReference type="InterPro" id="IPR001579">
    <property type="entry name" value="Glyco_hydro_18_chit_AS"/>
</dbReference>
<keyword evidence="4 6" id="KW-0326">Glycosidase</keyword>
<dbReference type="InterPro" id="IPR050542">
    <property type="entry name" value="Glycosyl_Hydrlase18_Chitinase"/>
</dbReference>
<evidence type="ECO:0000256" key="7">
    <source>
        <dbReference type="SAM" id="MobiDB-lite"/>
    </source>
</evidence>
<dbReference type="SUPFAM" id="SSF49785">
    <property type="entry name" value="Galactose-binding domain-like"/>
    <property type="match status" value="1"/>
</dbReference>
<keyword evidence="12" id="KW-1185">Reference proteome</keyword>
<dbReference type="SUPFAM" id="SSF49265">
    <property type="entry name" value="Fibronectin type III"/>
    <property type="match status" value="1"/>
</dbReference>
<name>A0ABU8GKC8_9ACTN</name>
<comment type="caution">
    <text evidence="11">The sequence shown here is derived from an EMBL/GenBank/DDBJ whole genome shotgun (WGS) entry which is preliminary data.</text>
</comment>
<evidence type="ECO:0000259" key="10">
    <source>
        <dbReference type="PROSITE" id="PS51910"/>
    </source>
</evidence>
<keyword evidence="5" id="KW-0119">Carbohydrate metabolism</keyword>
<keyword evidence="3 6" id="KW-0378">Hydrolase</keyword>
<dbReference type="SMART" id="SM00060">
    <property type="entry name" value="FN3"/>
    <property type="match status" value="1"/>
</dbReference>
<dbReference type="GO" id="GO:0016787">
    <property type="term" value="F:hydrolase activity"/>
    <property type="evidence" value="ECO:0007669"/>
    <property type="project" value="UniProtKB-KW"/>
</dbReference>
<dbReference type="InterPro" id="IPR008979">
    <property type="entry name" value="Galactose-bd-like_sf"/>
</dbReference>
<evidence type="ECO:0000256" key="1">
    <source>
        <dbReference type="ARBA" id="ARBA00009121"/>
    </source>
</evidence>
<gene>
    <name evidence="11" type="ORF">WB403_31355</name>
</gene>
<dbReference type="Gene3D" id="2.60.120.260">
    <property type="entry name" value="Galactose-binding domain-like"/>
    <property type="match status" value="1"/>
</dbReference>
<dbReference type="PROSITE" id="PS51910">
    <property type="entry name" value="GH18_2"/>
    <property type="match status" value="1"/>
</dbReference>
<dbReference type="Pfam" id="PF00041">
    <property type="entry name" value="fn3"/>
    <property type="match status" value="1"/>
</dbReference>
<organism evidence="11 12">
    <name type="scientific">Streptomyces brasiliscabiei</name>
    <dbReference type="NCBI Taxonomy" id="2736302"/>
    <lineage>
        <taxon>Bacteria</taxon>
        <taxon>Bacillati</taxon>
        <taxon>Actinomycetota</taxon>
        <taxon>Actinomycetes</taxon>
        <taxon>Kitasatosporales</taxon>
        <taxon>Streptomycetaceae</taxon>
        <taxon>Streptomyces</taxon>
    </lineage>
</organism>
<dbReference type="CDD" id="cd02871">
    <property type="entry name" value="GH18_chitinase_D-like"/>
    <property type="match status" value="1"/>
</dbReference>
<dbReference type="CDD" id="cd00063">
    <property type="entry name" value="FN3"/>
    <property type="match status" value="1"/>
</dbReference>
<dbReference type="PANTHER" id="PTHR45708:SF49">
    <property type="entry name" value="ENDOCHITINASE"/>
    <property type="match status" value="1"/>
</dbReference>
<evidence type="ECO:0000256" key="3">
    <source>
        <dbReference type="ARBA" id="ARBA00022801"/>
    </source>
</evidence>
<dbReference type="Pfam" id="PF00704">
    <property type="entry name" value="Glyco_hydro_18"/>
    <property type="match status" value="1"/>
</dbReference>
<feature type="domain" description="Fibronectin type-III" evidence="9">
    <location>
        <begin position="178"/>
        <end position="259"/>
    </location>
</feature>
<dbReference type="InterPro" id="IPR003305">
    <property type="entry name" value="CenC_carb-bd"/>
</dbReference>
<dbReference type="SMART" id="SM00636">
    <property type="entry name" value="Glyco_18"/>
    <property type="match status" value="1"/>
</dbReference>
<dbReference type="InterPro" id="IPR017853">
    <property type="entry name" value="GH"/>
</dbReference>
<evidence type="ECO:0000256" key="8">
    <source>
        <dbReference type="SAM" id="SignalP"/>
    </source>
</evidence>
<feature type="domain" description="GH18" evidence="10">
    <location>
        <begin position="269"/>
        <end position="558"/>
    </location>
</feature>
<dbReference type="SUPFAM" id="SSF51445">
    <property type="entry name" value="(Trans)glycosidases"/>
    <property type="match status" value="1"/>
</dbReference>
<accession>A0ABU8GKC8</accession>
<evidence type="ECO:0000256" key="2">
    <source>
        <dbReference type="ARBA" id="ARBA00012729"/>
    </source>
</evidence>
<proteinExistence type="inferred from homology"/>
<dbReference type="Proteomes" id="UP001365781">
    <property type="component" value="Unassembled WGS sequence"/>
</dbReference>
<dbReference type="InterPro" id="IPR036116">
    <property type="entry name" value="FN3_sf"/>
</dbReference>
<dbReference type="InterPro" id="IPR001223">
    <property type="entry name" value="Glyco_hydro18_cat"/>
</dbReference>
<reference evidence="11 12" key="1">
    <citation type="submission" date="2024-03" db="EMBL/GenBank/DDBJ databases">
        <title>First Report of Pectobacterium brasiliscabiei causing potato scab in china.</title>
        <authorList>
            <person name="Handique U."/>
        </authorList>
    </citation>
    <scope>NUCLEOTIDE SEQUENCE [LARGE SCALE GENOMIC DNA]</scope>
    <source>
        <strain evidence="11 12">ZRIMU1503</strain>
    </source>
</reference>
<feature type="signal peptide" evidence="8">
    <location>
        <begin position="1"/>
        <end position="28"/>
    </location>
</feature>
<feature type="region of interest" description="Disordered" evidence="7">
    <location>
        <begin position="243"/>
        <end position="265"/>
    </location>
</feature>
<dbReference type="Gene3D" id="2.60.40.10">
    <property type="entry name" value="Immunoglobulins"/>
    <property type="match status" value="1"/>
</dbReference>